<sequence>MELEELKEAARKIRRATIQSIHAVGTGHAGGALSIADLLAVLYFDEMRVRPADPNWAERDRFVLSKGHACASLYAALAERGYFPAEELLTLRQYGSRLQGHPDMKVTPGLDMSSGSLGQGLSIGNGMALAAKLRRMDYRVYVLLGDGELEEGQIWEAAMTARRYALDNIVAIVDANGLQINGTVEEVAGLSDIGARFAAFGWHVIDIDGHDLAAIRAAFAAARETAGVPTVIVAHTVKGKGISYMENQVKWHSGVPSEDEYRTALRELGGEA</sequence>
<comment type="cofactor">
    <cofactor evidence="1">
        <name>thiamine diphosphate</name>
        <dbReference type="ChEBI" id="CHEBI:58937"/>
    </cofactor>
</comment>
<feature type="transmembrane region" description="Helical" evidence="4">
    <location>
        <begin position="21"/>
        <end position="44"/>
    </location>
</feature>
<keyword evidence="4" id="KW-1133">Transmembrane helix</keyword>
<dbReference type="Pfam" id="PF00456">
    <property type="entry name" value="Transketolase_N"/>
    <property type="match status" value="1"/>
</dbReference>
<evidence type="ECO:0000313" key="7">
    <source>
        <dbReference type="Proteomes" id="UP000515480"/>
    </source>
</evidence>
<evidence type="ECO:0000259" key="5">
    <source>
        <dbReference type="Pfam" id="PF00456"/>
    </source>
</evidence>
<evidence type="ECO:0000256" key="1">
    <source>
        <dbReference type="ARBA" id="ARBA00001964"/>
    </source>
</evidence>
<dbReference type="Proteomes" id="UP000515480">
    <property type="component" value="Chromosome"/>
</dbReference>
<organism evidence="6 7">
    <name type="scientific">Selenomonas timonae</name>
    <dbReference type="NCBI Taxonomy" id="2754044"/>
    <lineage>
        <taxon>Bacteria</taxon>
        <taxon>Bacillati</taxon>
        <taxon>Bacillota</taxon>
        <taxon>Negativicutes</taxon>
        <taxon>Selenomonadales</taxon>
        <taxon>Selenomonadaceae</taxon>
        <taxon>Selenomonas</taxon>
    </lineage>
</organism>
<evidence type="ECO:0000256" key="3">
    <source>
        <dbReference type="ARBA" id="ARBA00023052"/>
    </source>
</evidence>
<proteinExistence type="inferred from homology"/>
<dbReference type="KEGG" id="stim:H1B31_01530"/>
<feature type="domain" description="Transketolase N-terminal" evidence="5">
    <location>
        <begin position="8"/>
        <end position="269"/>
    </location>
</feature>
<protein>
    <submittedName>
        <fullName evidence="6">Transketolase</fullName>
    </submittedName>
</protein>
<dbReference type="EMBL" id="CP060204">
    <property type="protein sequence ID" value="QNH54669.1"/>
    <property type="molecule type" value="Genomic_DNA"/>
</dbReference>
<dbReference type="SUPFAM" id="SSF52518">
    <property type="entry name" value="Thiamin diphosphate-binding fold (THDP-binding)"/>
    <property type="match status" value="1"/>
</dbReference>
<dbReference type="Gene3D" id="3.40.50.970">
    <property type="match status" value="1"/>
</dbReference>
<keyword evidence="7" id="KW-1185">Reference proteome</keyword>
<dbReference type="CDD" id="cd02012">
    <property type="entry name" value="TPP_TK"/>
    <property type="match status" value="1"/>
</dbReference>
<dbReference type="AlphaFoldDB" id="A0A7G7VKM6"/>
<keyword evidence="4" id="KW-0472">Membrane</keyword>
<gene>
    <name evidence="6" type="ORF">H1B31_01530</name>
</gene>
<keyword evidence="3" id="KW-0786">Thiamine pyrophosphate</keyword>
<reference evidence="6 7" key="1">
    <citation type="submission" date="2020-07" db="EMBL/GenBank/DDBJ databases">
        <title>Complete genome and description of Selenomonas timonensis sp. nov., a new bacterium isolated from a gingivitis subject.</title>
        <authorList>
            <person name="Antezack A."/>
        </authorList>
    </citation>
    <scope>NUCLEOTIDE SEQUENCE [LARGE SCALE GENOMIC DNA]</scope>
    <source>
        <strain evidence="6 7">Marseille-Q3039</strain>
    </source>
</reference>
<dbReference type="InterPro" id="IPR029061">
    <property type="entry name" value="THDP-binding"/>
</dbReference>
<dbReference type="RefSeq" id="WP_185980614.1">
    <property type="nucleotide sequence ID" value="NZ_CP060204.1"/>
</dbReference>
<dbReference type="PANTHER" id="PTHR47514:SF1">
    <property type="entry name" value="TRANSKETOLASE N-TERMINAL SECTION-RELATED"/>
    <property type="match status" value="1"/>
</dbReference>
<keyword evidence="4" id="KW-0812">Transmembrane</keyword>
<accession>A0A7G7VKM6</accession>
<name>A0A7G7VKM6_9FIRM</name>
<dbReference type="InterPro" id="IPR005474">
    <property type="entry name" value="Transketolase_N"/>
</dbReference>
<evidence type="ECO:0000256" key="2">
    <source>
        <dbReference type="ARBA" id="ARBA00007131"/>
    </source>
</evidence>
<comment type="similarity">
    <text evidence="2">Belongs to the transketolase family.</text>
</comment>
<dbReference type="PANTHER" id="PTHR47514">
    <property type="entry name" value="TRANSKETOLASE N-TERMINAL SECTION-RELATED"/>
    <property type="match status" value="1"/>
</dbReference>
<evidence type="ECO:0000313" key="6">
    <source>
        <dbReference type="EMBL" id="QNH54669.1"/>
    </source>
</evidence>
<evidence type="ECO:0000256" key="4">
    <source>
        <dbReference type="SAM" id="Phobius"/>
    </source>
</evidence>